<dbReference type="Proteomes" id="UP001451782">
    <property type="component" value="Chromosome"/>
</dbReference>
<gene>
    <name evidence="2" type="ORF">AABB28_06220</name>
</gene>
<evidence type="ECO:0000313" key="2">
    <source>
        <dbReference type="EMBL" id="WZU64868.1"/>
    </source>
</evidence>
<dbReference type="RefSeq" id="WP_342071223.1">
    <property type="nucleotide sequence ID" value="NZ_CP151762.1"/>
</dbReference>
<evidence type="ECO:0000256" key="1">
    <source>
        <dbReference type="SAM" id="SignalP"/>
    </source>
</evidence>
<feature type="chain" id="PRO_5042959362" evidence="1">
    <location>
        <begin position="22"/>
        <end position="106"/>
    </location>
</feature>
<protein>
    <submittedName>
        <fullName evidence="2">Uncharacterized protein</fullName>
    </submittedName>
</protein>
<feature type="signal peptide" evidence="1">
    <location>
        <begin position="1"/>
        <end position="21"/>
    </location>
</feature>
<name>A0AAN0M849_9RHOB</name>
<dbReference type="EMBL" id="CP151762">
    <property type="protein sequence ID" value="WZU64868.1"/>
    <property type="molecule type" value="Genomic_DNA"/>
</dbReference>
<dbReference type="AlphaFoldDB" id="A0AAN0M849"/>
<accession>A0AAN0M849</accession>
<keyword evidence="1" id="KW-0732">Signal</keyword>
<evidence type="ECO:0000313" key="3">
    <source>
        <dbReference type="Proteomes" id="UP001451782"/>
    </source>
</evidence>
<reference evidence="2 3" key="1">
    <citation type="submission" date="2024-04" db="EMBL/GenBank/DDBJ databases">
        <title>Phylogenomic analyses of a clade within the roseobacter group suggest taxonomic reassignments of species of the genera Aestuariivita, Citreicella, Loktanella, Nautella, Pelagibaca, Ruegeria, Thalassobius, Thiobacimonas and Tropicibacter, and the proposal o.</title>
        <authorList>
            <person name="Jeon C.O."/>
        </authorList>
    </citation>
    <scope>NUCLEOTIDE SEQUENCE [LARGE SCALE GENOMIC DNA]</scope>
    <source>
        <strain evidence="2 3">G8-12</strain>
    </source>
</reference>
<dbReference type="KEGG" id="yag:AABB28_06220"/>
<organism evidence="2 3">
    <name type="scientific">Yoonia algicola</name>
    <dbReference type="NCBI Taxonomy" id="3137368"/>
    <lineage>
        <taxon>Bacteria</taxon>
        <taxon>Pseudomonadati</taxon>
        <taxon>Pseudomonadota</taxon>
        <taxon>Alphaproteobacteria</taxon>
        <taxon>Rhodobacterales</taxon>
        <taxon>Paracoccaceae</taxon>
        <taxon>Yoonia</taxon>
    </lineage>
</organism>
<proteinExistence type="predicted"/>
<keyword evidence="3" id="KW-1185">Reference proteome</keyword>
<sequence>MLRQLISIAALVATLPAVGHAQCRIAVAGTSCVAIPQPMTPQPGPVEVGDTLERGAHSMIMNARYYGLPTVSDGWVYFRIEDEIYRVDWRSHRVLERVTDQASRNW</sequence>